<gene>
    <name evidence="1" type="ORF">GCM10009560_19490</name>
</gene>
<protein>
    <submittedName>
        <fullName evidence="1">DUF1702 family protein</fullName>
    </submittedName>
</protein>
<organism evidence="1 2">
    <name type="scientific">Nonomuraea longicatena</name>
    <dbReference type="NCBI Taxonomy" id="83682"/>
    <lineage>
        <taxon>Bacteria</taxon>
        <taxon>Bacillati</taxon>
        <taxon>Actinomycetota</taxon>
        <taxon>Actinomycetes</taxon>
        <taxon>Streptosporangiales</taxon>
        <taxon>Streptosporangiaceae</taxon>
        <taxon>Nonomuraea</taxon>
    </lineage>
</organism>
<proteinExistence type="predicted"/>
<keyword evidence="2" id="KW-1185">Reference proteome</keyword>
<reference evidence="1 2" key="1">
    <citation type="journal article" date="2019" name="Int. J. Syst. Evol. Microbiol.">
        <title>The Global Catalogue of Microorganisms (GCM) 10K type strain sequencing project: providing services to taxonomists for standard genome sequencing and annotation.</title>
        <authorList>
            <consortium name="The Broad Institute Genomics Platform"/>
            <consortium name="The Broad Institute Genome Sequencing Center for Infectious Disease"/>
            <person name="Wu L."/>
            <person name="Ma J."/>
        </authorList>
    </citation>
    <scope>NUCLEOTIDE SEQUENCE [LARGE SCALE GENOMIC DNA]</scope>
    <source>
        <strain evidence="1 2">JCM 11136</strain>
    </source>
</reference>
<accession>A0ABN1P202</accession>
<dbReference type="InterPro" id="IPR012964">
    <property type="entry name" value="DUF1702"/>
</dbReference>
<dbReference type="Pfam" id="PF08012">
    <property type="entry name" value="DUF1702"/>
    <property type="match status" value="1"/>
</dbReference>
<comment type="caution">
    <text evidence="1">The sequence shown here is derived from an EMBL/GenBank/DDBJ whole genome shotgun (WGS) entry which is preliminary data.</text>
</comment>
<dbReference type="EMBL" id="BAAAHQ010000008">
    <property type="protein sequence ID" value="GAA0920957.1"/>
    <property type="molecule type" value="Genomic_DNA"/>
</dbReference>
<dbReference type="Proteomes" id="UP001501578">
    <property type="component" value="Unassembled WGS sequence"/>
</dbReference>
<evidence type="ECO:0000313" key="1">
    <source>
        <dbReference type="EMBL" id="GAA0920957.1"/>
    </source>
</evidence>
<name>A0ABN1P202_9ACTN</name>
<sequence>MAVRCVFGGSVGDTDTTAFINKVPTLAPVRGLWRFLEKDPRESDLGRRRFRLRAGPAPKVLQSAENSYIFGFNAALSREIMKIGEMPVEQQVFGFEGAAAAATVLDLLTLTRGRRLRELLAGPASSHLHAAHLGAGRAHALLRLPPTWGLRRAHPLLRWLALDGYGFQWSMAKADRMVGERAMPELALRTHCAIFDQGLGRLLWYHDCAAPGDVAARIAAYPSCRRTDLWSGVGFAAAYTGGATPDELEELNSHAGADGYRPHLAQGAAFAATAWVNTGTLPRHVEVALPLLAGADVEEACGWTDTALISLGHDPHTHDDFLTWGAQTRRAWARRHR</sequence>
<dbReference type="RefSeq" id="WP_343949410.1">
    <property type="nucleotide sequence ID" value="NZ_BAAAHQ010000008.1"/>
</dbReference>
<evidence type="ECO:0000313" key="2">
    <source>
        <dbReference type="Proteomes" id="UP001501578"/>
    </source>
</evidence>